<dbReference type="EMBL" id="JBHSWB010000001">
    <property type="protein sequence ID" value="MFC6660966.1"/>
    <property type="molecule type" value="Genomic_DNA"/>
</dbReference>
<dbReference type="Pfam" id="PF02633">
    <property type="entry name" value="Creatininase"/>
    <property type="match status" value="1"/>
</dbReference>
<comment type="similarity">
    <text evidence="5">Belongs to the creatininase superfamily.</text>
</comment>
<keyword evidence="3" id="KW-0378">Hydrolase</keyword>
<evidence type="ECO:0000256" key="3">
    <source>
        <dbReference type="ARBA" id="ARBA00022801"/>
    </source>
</evidence>
<keyword evidence="7" id="KW-1185">Reference proteome</keyword>
<sequence>MRIQEMNWQMVEAYLAQDDRCVLPLGCTEQHATLSLATDTLLAERVAREAAEDLGVPVFPALPYGITPTFTAYPGTLSVRTSTYLALLDDLLSGLHAQGFRRILVVNGHGGNAPAQGWLGEWLARHPAARVQWHNWWNAPRTWAAVQATDELASHASWMESFPWTRLECVSAPEERKPMVDLGALRQLPPAEVRARLGDGNFGGLHRRPDREMQRIWQEAVAETRALLQGAGHKVGASLPTRLSRGSALSVFNQDGEVIRGASKSIPTSKRQIPLRFFGGSPQ</sequence>
<dbReference type="PANTHER" id="PTHR35005:SF1">
    <property type="entry name" value="2-AMINO-5-FORMYLAMINO-6-RIBOSYLAMINOPYRIMIDIN-4(3H)-ONE 5'-MONOPHOSPHATE DEFORMYLASE"/>
    <property type="match status" value="1"/>
</dbReference>
<keyword evidence="2" id="KW-0479">Metal-binding</keyword>
<gene>
    <name evidence="6" type="ORF">ACFP90_11850</name>
</gene>
<comment type="caution">
    <text evidence="6">The sequence shown here is derived from an EMBL/GenBank/DDBJ whole genome shotgun (WGS) entry which is preliminary data.</text>
</comment>
<accession>A0ABW1ZLB8</accession>
<organism evidence="6 7">
    <name type="scientific">Deinococcus multiflagellatus</name>
    <dbReference type="NCBI Taxonomy" id="1656887"/>
    <lineage>
        <taxon>Bacteria</taxon>
        <taxon>Thermotogati</taxon>
        <taxon>Deinococcota</taxon>
        <taxon>Deinococci</taxon>
        <taxon>Deinococcales</taxon>
        <taxon>Deinococcaceae</taxon>
        <taxon>Deinococcus</taxon>
    </lineage>
</organism>
<dbReference type="RefSeq" id="WP_380056249.1">
    <property type="nucleotide sequence ID" value="NZ_JBHSWB010000001.1"/>
</dbReference>
<comment type="cofactor">
    <cofactor evidence="1">
        <name>Zn(2+)</name>
        <dbReference type="ChEBI" id="CHEBI:29105"/>
    </cofactor>
</comment>
<dbReference type="InterPro" id="IPR003785">
    <property type="entry name" value="Creatininase/forma_Hydrolase"/>
</dbReference>
<reference evidence="7" key="1">
    <citation type="journal article" date="2019" name="Int. J. Syst. Evol. Microbiol.">
        <title>The Global Catalogue of Microorganisms (GCM) 10K type strain sequencing project: providing services to taxonomists for standard genome sequencing and annotation.</title>
        <authorList>
            <consortium name="The Broad Institute Genomics Platform"/>
            <consortium name="The Broad Institute Genome Sequencing Center for Infectious Disease"/>
            <person name="Wu L."/>
            <person name="Ma J."/>
        </authorList>
    </citation>
    <scope>NUCLEOTIDE SEQUENCE [LARGE SCALE GENOMIC DNA]</scope>
    <source>
        <strain evidence="7">CCUG 63830</strain>
    </source>
</reference>
<evidence type="ECO:0000256" key="2">
    <source>
        <dbReference type="ARBA" id="ARBA00022723"/>
    </source>
</evidence>
<evidence type="ECO:0000313" key="6">
    <source>
        <dbReference type="EMBL" id="MFC6660966.1"/>
    </source>
</evidence>
<dbReference type="SUPFAM" id="SSF102215">
    <property type="entry name" value="Creatininase"/>
    <property type="match status" value="1"/>
</dbReference>
<dbReference type="PANTHER" id="PTHR35005">
    <property type="entry name" value="3-DEHYDRO-SCYLLO-INOSOSE HYDROLASE"/>
    <property type="match status" value="1"/>
</dbReference>
<proteinExistence type="inferred from homology"/>
<keyword evidence="4" id="KW-0862">Zinc</keyword>
<evidence type="ECO:0000256" key="4">
    <source>
        <dbReference type="ARBA" id="ARBA00022833"/>
    </source>
</evidence>
<dbReference type="Proteomes" id="UP001596317">
    <property type="component" value="Unassembled WGS sequence"/>
</dbReference>
<evidence type="ECO:0000256" key="1">
    <source>
        <dbReference type="ARBA" id="ARBA00001947"/>
    </source>
</evidence>
<protein>
    <submittedName>
        <fullName evidence="6">Creatininase family protein</fullName>
    </submittedName>
</protein>
<evidence type="ECO:0000313" key="7">
    <source>
        <dbReference type="Proteomes" id="UP001596317"/>
    </source>
</evidence>
<name>A0ABW1ZLB8_9DEIO</name>
<evidence type="ECO:0000256" key="5">
    <source>
        <dbReference type="ARBA" id="ARBA00024029"/>
    </source>
</evidence>
<dbReference type="Gene3D" id="3.40.50.10310">
    <property type="entry name" value="Creatininase"/>
    <property type="match status" value="1"/>
</dbReference>
<dbReference type="InterPro" id="IPR024087">
    <property type="entry name" value="Creatininase-like_sf"/>
</dbReference>